<dbReference type="GO" id="GO:0005737">
    <property type="term" value="C:cytoplasm"/>
    <property type="evidence" value="ECO:0007669"/>
    <property type="project" value="UniProtKB-SubCell"/>
</dbReference>
<keyword evidence="5" id="KW-0378">Hydrolase</keyword>
<dbReference type="EMBL" id="JADBJN010000001">
    <property type="protein sequence ID" value="KAG5683914.1"/>
    <property type="molecule type" value="Genomic_DNA"/>
</dbReference>
<keyword evidence="13" id="KW-1185">Reference proteome</keyword>
<evidence type="ECO:0000256" key="7">
    <source>
        <dbReference type="ARBA" id="ARBA00022997"/>
    </source>
</evidence>
<evidence type="ECO:0000256" key="1">
    <source>
        <dbReference type="ARBA" id="ARBA00004496"/>
    </source>
</evidence>
<dbReference type="InterPro" id="IPR005320">
    <property type="entry name" value="Peptidase_S51"/>
</dbReference>
<comment type="subcellular location">
    <subcellularLocation>
        <location evidence="1">Cytoplasm</location>
    </subcellularLocation>
</comment>
<keyword evidence="3" id="KW-0963">Cytoplasm</keyword>
<dbReference type="SUPFAM" id="SSF52317">
    <property type="entry name" value="Class I glutamine amidotransferase-like"/>
    <property type="match status" value="1"/>
</dbReference>
<evidence type="ECO:0000256" key="3">
    <source>
        <dbReference type="ARBA" id="ARBA00022490"/>
    </source>
</evidence>
<name>A0A9J6CNP1_POLVA</name>
<dbReference type="FunFam" id="3.40.50.880:FF:000007">
    <property type="entry name" value="Peptidase E"/>
    <property type="match status" value="1"/>
</dbReference>
<gene>
    <name evidence="12" type="ORF">PVAND_013172</name>
</gene>
<dbReference type="CDD" id="cd03146">
    <property type="entry name" value="GAT1_Peptidase_E"/>
    <property type="match status" value="1"/>
</dbReference>
<evidence type="ECO:0000256" key="4">
    <source>
        <dbReference type="ARBA" id="ARBA00022670"/>
    </source>
</evidence>
<dbReference type="Gene3D" id="3.40.50.880">
    <property type="match status" value="1"/>
</dbReference>
<evidence type="ECO:0000256" key="6">
    <source>
        <dbReference type="ARBA" id="ARBA00022825"/>
    </source>
</evidence>
<comment type="similarity">
    <text evidence="2">Belongs to the peptidase S51 family.</text>
</comment>
<dbReference type="GO" id="GO:0016805">
    <property type="term" value="F:dipeptidase activity"/>
    <property type="evidence" value="ECO:0007669"/>
    <property type="project" value="UniProtKB-KW"/>
</dbReference>
<dbReference type="PANTHER" id="PTHR20842:SF0">
    <property type="entry name" value="ALPHA-ASPARTYL DIPEPTIDASE"/>
    <property type="match status" value="1"/>
</dbReference>
<comment type="function">
    <text evidence="9">Hydrolyzes dipeptides containing N-terminal aspartate residues.</text>
</comment>
<keyword evidence="7" id="KW-0224">Dipeptidase</keyword>
<proteinExistence type="inferred from homology"/>
<dbReference type="EC" id="3.4.13.21" evidence="10"/>
<evidence type="ECO:0000256" key="2">
    <source>
        <dbReference type="ARBA" id="ARBA00006534"/>
    </source>
</evidence>
<protein>
    <recommendedName>
        <fullName evidence="10">dipeptidase E</fullName>
        <ecNumber evidence="10">3.4.13.21</ecNumber>
    </recommendedName>
    <alternativeName>
        <fullName evidence="11">Asp-specific dipeptidase</fullName>
    </alternativeName>
</protein>
<dbReference type="Pfam" id="PF03575">
    <property type="entry name" value="Peptidase_S51"/>
    <property type="match status" value="1"/>
</dbReference>
<evidence type="ECO:0000256" key="9">
    <source>
        <dbReference type="ARBA" id="ARBA00058347"/>
    </source>
</evidence>
<keyword evidence="4" id="KW-0645">Protease</keyword>
<evidence type="ECO:0000256" key="10">
    <source>
        <dbReference type="ARBA" id="ARBA00066675"/>
    </source>
</evidence>
<evidence type="ECO:0000313" key="13">
    <source>
        <dbReference type="Proteomes" id="UP001107558"/>
    </source>
</evidence>
<organism evidence="12 13">
    <name type="scientific">Polypedilum vanderplanki</name>
    <name type="common">Sleeping chironomid midge</name>
    <dbReference type="NCBI Taxonomy" id="319348"/>
    <lineage>
        <taxon>Eukaryota</taxon>
        <taxon>Metazoa</taxon>
        <taxon>Ecdysozoa</taxon>
        <taxon>Arthropoda</taxon>
        <taxon>Hexapoda</taxon>
        <taxon>Insecta</taxon>
        <taxon>Pterygota</taxon>
        <taxon>Neoptera</taxon>
        <taxon>Endopterygota</taxon>
        <taxon>Diptera</taxon>
        <taxon>Nematocera</taxon>
        <taxon>Chironomoidea</taxon>
        <taxon>Chironomidae</taxon>
        <taxon>Chironominae</taxon>
        <taxon>Polypedilum</taxon>
        <taxon>Polypedilum</taxon>
    </lineage>
</organism>
<dbReference type="AlphaFoldDB" id="A0A9J6CNP1"/>
<dbReference type="PANTHER" id="PTHR20842">
    <property type="entry name" value="PROTEASE S51 ALPHA-ASPARTYL DIPEPTIDASE"/>
    <property type="match status" value="1"/>
</dbReference>
<evidence type="ECO:0000256" key="5">
    <source>
        <dbReference type="ARBA" id="ARBA00022801"/>
    </source>
</evidence>
<accession>A0A9J6CNP1</accession>
<evidence type="ECO:0000256" key="8">
    <source>
        <dbReference type="ARBA" id="ARBA00050239"/>
    </source>
</evidence>
<dbReference type="OrthoDB" id="10052168at2759"/>
<keyword evidence="6" id="KW-0720">Serine protease</keyword>
<evidence type="ECO:0000313" key="12">
    <source>
        <dbReference type="EMBL" id="KAG5683914.1"/>
    </source>
</evidence>
<comment type="caution">
    <text evidence="12">The sequence shown here is derived from an EMBL/GenBank/DDBJ whole genome shotgun (WGS) entry which is preliminary data.</text>
</comment>
<sequence>MSKRQLLLLSSSNYHGHEYLQFAKDWITDFLNKNNVKKVLFIPFASTKPNSFDEYTAKVAAPFNQFGFDVEGIHKFPDPVEAVNNAQAIFIGGGNTFLLLKSLYDKRLIDPIRSRVENGMPYIGSSAGTNVSTVSINTTNDMPICLPPTFYALQLIGFNINPHYLDPIEGDKHRGETRAERINEFHHINSTNVLGLREGSALLVDDDKATLIGFTSARLFRQNQEPEEFSPNSDMSFLLS</sequence>
<reference evidence="12" key="1">
    <citation type="submission" date="2021-03" db="EMBL/GenBank/DDBJ databases">
        <title>Chromosome level genome of the anhydrobiotic midge Polypedilum vanderplanki.</title>
        <authorList>
            <person name="Yoshida Y."/>
            <person name="Kikawada T."/>
            <person name="Gusev O."/>
        </authorList>
    </citation>
    <scope>NUCLEOTIDE SEQUENCE</scope>
    <source>
        <strain evidence="12">NIAS01</strain>
        <tissue evidence="12">Whole body or cell culture</tissue>
    </source>
</reference>
<dbReference type="InterPro" id="IPR029062">
    <property type="entry name" value="Class_I_gatase-like"/>
</dbReference>
<dbReference type="NCBIfam" id="NF003642">
    <property type="entry name" value="PRK05282.1"/>
    <property type="match status" value="1"/>
</dbReference>
<comment type="catalytic activity">
    <reaction evidence="8">
        <text>Dipeptidase E catalyzes the hydrolysis of dipeptides Asp-|-Xaa. It does not act on peptides with N-terminal Glu, Asn or Gln, nor does it cleave isoaspartyl peptides.</text>
        <dbReference type="EC" id="3.4.13.21"/>
    </reaction>
</comment>
<dbReference type="GO" id="GO:0006508">
    <property type="term" value="P:proteolysis"/>
    <property type="evidence" value="ECO:0007669"/>
    <property type="project" value="UniProtKB-KW"/>
</dbReference>
<dbReference type="GO" id="GO:0008236">
    <property type="term" value="F:serine-type peptidase activity"/>
    <property type="evidence" value="ECO:0007669"/>
    <property type="project" value="UniProtKB-KW"/>
</dbReference>
<evidence type="ECO:0000256" key="11">
    <source>
        <dbReference type="ARBA" id="ARBA00075877"/>
    </source>
</evidence>
<dbReference type="Proteomes" id="UP001107558">
    <property type="component" value="Chromosome 1"/>
</dbReference>